<comment type="function">
    <text evidence="6">Also exhibits azoreductase activity. Catalyzes the reductive cleavage of the azo bond in aromatic azo compounds to the corresponding amines.</text>
</comment>
<dbReference type="InterPro" id="IPR003680">
    <property type="entry name" value="Flavodoxin_fold"/>
</dbReference>
<keyword evidence="4 6" id="KW-0520">NAD</keyword>
<protein>
    <recommendedName>
        <fullName evidence="6">FMN dependent NADH:quinone oxidoreductase</fullName>
        <ecNumber evidence="6">1.6.5.-</ecNumber>
    </recommendedName>
    <alternativeName>
        <fullName evidence="6">Azo-dye reductase</fullName>
    </alternativeName>
    <alternativeName>
        <fullName evidence="6">FMN-dependent NADH-azo compound oxidoreductase</fullName>
    </alternativeName>
    <alternativeName>
        <fullName evidence="6">FMN-dependent NADH-azoreductase</fullName>
        <ecNumber evidence="6">1.7.1.17</ecNumber>
    </alternativeName>
</protein>
<evidence type="ECO:0000256" key="1">
    <source>
        <dbReference type="ARBA" id="ARBA00022630"/>
    </source>
</evidence>
<dbReference type="InterPro" id="IPR050104">
    <property type="entry name" value="FMN-dep_NADH:Q_OxRdtase_AzoR1"/>
</dbReference>
<comment type="similarity">
    <text evidence="6">Belongs to the azoreductase type 1 family.</text>
</comment>
<gene>
    <name evidence="6" type="primary">azoR</name>
    <name evidence="8" type="ORF">ABT276_34090</name>
</gene>
<evidence type="ECO:0000256" key="3">
    <source>
        <dbReference type="ARBA" id="ARBA00023002"/>
    </source>
</evidence>
<proteinExistence type="inferred from homology"/>
<sequence length="223" mass="23902">MPTLLHLDSSARPESVSRQVSAEFAAAWRTANPTGTHIHRDLTAAPVPHVDAAQIEVVTRLETAGIRDLGQARDAALTAEEKGSWALSWELIEEVLAADTVVIGLPMYNFSVPSAFKAWFDRVAIPPVIVDPATGQGPLSGKRIVVVTARGGAYGPGTPRHGSDFQEPYLRAAFAMVGLCDDLIFLHSEMTKSGHVPRLAEFRETAAGSLKQAVESARAAARR</sequence>
<evidence type="ECO:0000256" key="4">
    <source>
        <dbReference type="ARBA" id="ARBA00023027"/>
    </source>
</evidence>
<evidence type="ECO:0000256" key="6">
    <source>
        <dbReference type="HAMAP-Rule" id="MF_01216"/>
    </source>
</evidence>
<dbReference type="Proteomes" id="UP001445472">
    <property type="component" value="Unassembled WGS sequence"/>
</dbReference>
<comment type="cofactor">
    <cofactor evidence="6">
        <name>FMN</name>
        <dbReference type="ChEBI" id="CHEBI:58210"/>
    </cofactor>
    <text evidence="6">Binds 1 FMN per subunit.</text>
</comment>
<feature type="binding site" evidence="6">
    <location>
        <begin position="107"/>
        <end position="110"/>
    </location>
    <ligand>
        <name>FMN</name>
        <dbReference type="ChEBI" id="CHEBI:58210"/>
    </ligand>
</feature>
<dbReference type="EMBL" id="JBEPBX010000054">
    <property type="protein sequence ID" value="MER6618247.1"/>
    <property type="molecule type" value="Genomic_DNA"/>
</dbReference>
<dbReference type="RefSeq" id="WP_351979150.1">
    <property type="nucleotide sequence ID" value="NZ_JBEPBX010000054.1"/>
</dbReference>
<dbReference type="EC" id="1.7.1.17" evidence="6"/>
<feature type="binding site" evidence="6">
    <location>
        <position position="10"/>
    </location>
    <ligand>
        <name>FMN</name>
        <dbReference type="ChEBI" id="CHEBI:58210"/>
    </ligand>
</feature>
<evidence type="ECO:0000313" key="8">
    <source>
        <dbReference type="EMBL" id="MER6618247.1"/>
    </source>
</evidence>
<dbReference type="SUPFAM" id="SSF52218">
    <property type="entry name" value="Flavoproteins"/>
    <property type="match status" value="1"/>
</dbReference>
<evidence type="ECO:0000256" key="5">
    <source>
        <dbReference type="ARBA" id="ARBA00048542"/>
    </source>
</evidence>
<keyword evidence="9" id="KW-1185">Reference proteome</keyword>
<dbReference type="PANTHER" id="PTHR43741">
    <property type="entry name" value="FMN-DEPENDENT NADH-AZOREDUCTASE 1"/>
    <property type="match status" value="1"/>
</dbReference>
<comment type="subunit">
    <text evidence="6">Homodimer.</text>
</comment>
<organism evidence="8 9">
    <name type="scientific">Streptomyces xantholiticus</name>
    <dbReference type="NCBI Taxonomy" id="68285"/>
    <lineage>
        <taxon>Bacteria</taxon>
        <taxon>Bacillati</taxon>
        <taxon>Actinomycetota</taxon>
        <taxon>Actinomycetes</taxon>
        <taxon>Kitasatosporales</taxon>
        <taxon>Streptomycetaceae</taxon>
        <taxon>Streptomyces</taxon>
    </lineage>
</organism>
<dbReference type="InterPro" id="IPR029039">
    <property type="entry name" value="Flavoprotein-like_sf"/>
</dbReference>
<reference evidence="8 9" key="1">
    <citation type="submission" date="2024-06" db="EMBL/GenBank/DDBJ databases">
        <title>The Natural Products Discovery Center: Release of the First 8490 Sequenced Strains for Exploring Actinobacteria Biosynthetic Diversity.</title>
        <authorList>
            <person name="Kalkreuter E."/>
            <person name="Kautsar S.A."/>
            <person name="Yang D."/>
            <person name="Bader C.D."/>
            <person name="Teijaro C.N."/>
            <person name="Fluegel L."/>
            <person name="Davis C.M."/>
            <person name="Simpson J.R."/>
            <person name="Lauterbach L."/>
            <person name="Steele A.D."/>
            <person name="Gui C."/>
            <person name="Meng S."/>
            <person name="Li G."/>
            <person name="Viehrig K."/>
            <person name="Ye F."/>
            <person name="Su P."/>
            <person name="Kiefer A.F."/>
            <person name="Nichols A."/>
            <person name="Cepeda A.J."/>
            <person name="Yan W."/>
            <person name="Fan B."/>
            <person name="Jiang Y."/>
            <person name="Adhikari A."/>
            <person name="Zheng C.-J."/>
            <person name="Schuster L."/>
            <person name="Cowan T.M."/>
            <person name="Smanski M.J."/>
            <person name="Chevrette M.G."/>
            <person name="De Carvalho L.P.S."/>
            <person name="Shen B."/>
        </authorList>
    </citation>
    <scope>NUCLEOTIDE SEQUENCE [LARGE SCALE GENOMIC DNA]</scope>
    <source>
        <strain evidence="8 9">NPDC000837</strain>
    </source>
</reference>
<keyword evidence="3 6" id="KW-0560">Oxidoreductase</keyword>
<evidence type="ECO:0000313" key="9">
    <source>
        <dbReference type="Proteomes" id="UP001445472"/>
    </source>
</evidence>
<keyword evidence="2 6" id="KW-0288">FMN</keyword>
<accession>A0ABV1V6U9</accession>
<comment type="catalytic activity">
    <reaction evidence="6">
        <text>2 a quinone + NADH + H(+) = 2 a 1,4-benzosemiquinone + NAD(+)</text>
        <dbReference type="Rhea" id="RHEA:65952"/>
        <dbReference type="ChEBI" id="CHEBI:15378"/>
        <dbReference type="ChEBI" id="CHEBI:57540"/>
        <dbReference type="ChEBI" id="CHEBI:57945"/>
        <dbReference type="ChEBI" id="CHEBI:132124"/>
        <dbReference type="ChEBI" id="CHEBI:134225"/>
    </reaction>
</comment>
<evidence type="ECO:0000256" key="2">
    <source>
        <dbReference type="ARBA" id="ARBA00022643"/>
    </source>
</evidence>
<comment type="catalytic activity">
    <reaction evidence="5">
        <text>N,N-dimethyl-1,4-phenylenediamine + anthranilate + 2 NAD(+) = 2-(4-dimethylaminophenyl)diazenylbenzoate + 2 NADH + 2 H(+)</text>
        <dbReference type="Rhea" id="RHEA:55872"/>
        <dbReference type="ChEBI" id="CHEBI:15378"/>
        <dbReference type="ChEBI" id="CHEBI:15783"/>
        <dbReference type="ChEBI" id="CHEBI:16567"/>
        <dbReference type="ChEBI" id="CHEBI:57540"/>
        <dbReference type="ChEBI" id="CHEBI:57945"/>
        <dbReference type="ChEBI" id="CHEBI:71579"/>
        <dbReference type="EC" id="1.7.1.17"/>
    </reaction>
    <physiologicalReaction direction="right-to-left" evidence="5">
        <dbReference type="Rhea" id="RHEA:55874"/>
    </physiologicalReaction>
</comment>
<dbReference type="PANTHER" id="PTHR43741:SF4">
    <property type="entry name" value="FMN-DEPENDENT NADH:QUINONE OXIDOREDUCTASE"/>
    <property type="match status" value="1"/>
</dbReference>
<comment type="caution">
    <text evidence="6">Lacks conserved residue(s) required for the propagation of feature annotation.</text>
</comment>
<name>A0ABV1V6U9_9ACTN</name>
<keyword evidence="1 6" id="KW-0285">Flavoprotein</keyword>
<dbReference type="HAMAP" id="MF_01216">
    <property type="entry name" value="Azoreductase_type1"/>
    <property type="match status" value="1"/>
</dbReference>
<evidence type="ECO:0000259" key="7">
    <source>
        <dbReference type="Pfam" id="PF02525"/>
    </source>
</evidence>
<feature type="domain" description="Flavodoxin-like fold" evidence="7">
    <location>
        <begin position="3"/>
        <end position="180"/>
    </location>
</feature>
<dbReference type="Gene3D" id="3.40.50.360">
    <property type="match status" value="1"/>
</dbReference>
<dbReference type="EC" id="1.6.5.-" evidence="6"/>
<comment type="function">
    <text evidence="6">Quinone reductase that provides resistance to thiol-specific stress caused by electrophilic quinones.</text>
</comment>
<feature type="binding site" evidence="6">
    <location>
        <begin position="15"/>
        <end position="17"/>
    </location>
    <ligand>
        <name>FMN</name>
        <dbReference type="ChEBI" id="CHEBI:58210"/>
    </ligand>
</feature>
<dbReference type="InterPro" id="IPR023048">
    <property type="entry name" value="NADH:quinone_OxRdtase_FMN_depd"/>
</dbReference>
<comment type="caution">
    <text evidence="8">The sequence shown here is derived from an EMBL/GenBank/DDBJ whole genome shotgun (WGS) entry which is preliminary data.</text>
</comment>
<dbReference type="Pfam" id="PF02525">
    <property type="entry name" value="Flavodoxin_2"/>
    <property type="match status" value="1"/>
</dbReference>